<sequence>MTLVNGTTIAQKLPTKLSPKNTSIKSTGSFRKDYSKTPLVNVSDLCFAAGTVPGLETRTCVCSPGWHGVHCSIPEAVWTNEEFQIAYANGYITRRSQPRTLVNGLLFNHELDFVKIRVQELGDTVDYYLILESNYTYFGAPKGLHLRSNLSAGFLREYSHKIVPLALGVYNYGDGSPWAPERYCYTSVWREGQHRLPSLRDDDLFWISDADEIISRDVLLFLKHHDGYGEPISISLRWFMYGFFWEMDKASVVAGVCTVGFMRRVLGNDSWLLRGTRDFRHVGLPNTGTFQEQWTLSGTEPRYSGWHCSWCFTARGIQVKLASAQRDDGIRWGDVVNKTDLEYIQSLRKTGKYFDNTTTLRGCDPVDAAPAYVKHHQRLFPYLMRA</sequence>
<dbReference type="PANTHER" id="PTHR12224:SF0">
    <property type="entry name" value="BETA-1,4-MANNOSYL-GLYCOPROTEIN 4-BETA-N-ACETYLGLUCOSAMINYLTRANSFERASE"/>
    <property type="match status" value="1"/>
</dbReference>
<dbReference type="PROSITE" id="PS00022">
    <property type="entry name" value="EGF_1"/>
    <property type="match status" value="1"/>
</dbReference>
<evidence type="ECO:0000313" key="3">
    <source>
        <dbReference type="EMBL" id="KAH9367139.1"/>
    </source>
</evidence>
<evidence type="ECO:0000313" key="4">
    <source>
        <dbReference type="Proteomes" id="UP000821853"/>
    </source>
</evidence>
<dbReference type="VEuPathDB" id="VectorBase:HLOH_052086"/>
<accession>A0A9J6FWI6</accession>
<gene>
    <name evidence="3" type="ORF">HPB48_010997</name>
</gene>
<dbReference type="Proteomes" id="UP000821853">
    <property type="component" value="Chromosome 2"/>
</dbReference>
<dbReference type="InterPro" id="IPR006813">
    <property type="entry name" value="Glyco_trans_17"/>
</dbReference>
<name>A0A9J6FWI6_HAELO</name>
<feature type="domain" description="EGF-like" evidence="1 2">
    <location>
        <begin position="60"/>
        <end position="71"/>
    </location>
</feature>
<keyword evidence="4" id="KW-1185">Reference proteome</keyword>
<dbReference type="OMA" id="RYHDKMI"/>
<comment type="caution">
    <text evidence="3">The sequence shown here is derived from an EMBL/GenBank/DDBJ whole genome shotgun (WGS) entry which is preliminary data.</text>
</comment>
<evidence type="ECO:0000259" key="2">
    <source>
        <dbReference type="PROSITE" id="PS01186"/>
    </source>
</evidence>
<reference evidence="3 4" key="1">
    <citation type="journal article" date="2020" name="Cell">
        <title>Large-Scale Comparative Analyses of Tick Genomes Elucidate Their Genetic Diversity and Vector Capacities.</title>
        <authorList>
            <consortium name="Tick Genome and Microbiome Consortium (TIGMIC)"/>
            <person name="Jia N."/>
            <person name="Wang J."/>
            <person name="Shi W."/>
            <person name="Du L."/>
            <person name="Sun Y."/>
            <person name="Zhan W."/>
            <person name="Jiang J.F."/>
            <person name="Wang Q."/>
            <person name="Zhang B."/>
            <person name="Ji P."/>
            <person name="Bell-Sakyi L."/>
            <person name="Cui X.M."/>
            <person name="Yuan T.T."/>
            <person name="Jiang B.G."/>
            <person name="Yang W.F."/>
            <person name="Lam T.T."/>
            <person name="Chang Q.C."/>
            <person name="Ding S.J."/>
            <person name="Wang X.J."/>
            <person name="Zhu J.G."/>
            <person name="Ruan X.D."/>
            <person name="Zhao L."/>
            <person name="Wei J.T."/>
            <person name="Ye R.Z."/>
            <person name="Que T.C."/>
            <person name="Du C.H."/>
            <person name="Zhou Y.H."/>
            <person name="Cheng J.X."/>
            <person name="Dai P.F."/>
            <person name="Guo W.B."/>
            <person name="Han X.H."/>
            <person name="Huang E.J."/>
            <person name="Li L.F."/>
            <person name="Wei W."/>
            <person name="Gao Y.C."/>
            <person name="Liu J.Z."/>
            <person name="Shao H.Z."/>
            <person name="Wang X."/>
            <person name="Wang C.C."/>
            <person name="Yang T.C."/>
            <person name="Huo Q.B."/>
            <person name="Li W."/>
            <person name="Chen H.Y."/>
            <person name="Chen S.E."/>
            <person name="Zhou L.G."/>
            <person name="Ni X.B."/>
            <person name="Tian J.H."/>
            <person name="Sheng Y."/>
            <person name="Liu T."/>
            <person name="Pan Y.S."/>
            <person name="Xia L.Y."/>
            <person name="Li J."/>
            <person name="Zhao F."/>
            <person name="Cao W.C."/>
        </authorList>
    </citation>
    <scope>NUCLEOTIDE SEQUENCE [LARGE SCALE GENOMIC DNA]</scope>
    <source>
        <strain evidence="3">HaeL-2018</strain>
    </source>
</reference>
<organism evidence="3 4">
    <name type="scientific">Haemaphysalis longicornis</name>
    <name type="common">Bush tick</name>
    <dbReference type="NCBI Taxonomy" id="44386"/>
    <lineage>
        <taxon>Eukaryota</taxon>
        <taxon>Metazoa</taxon>
        <taxon>Ecdysozoa</taxon>
        <taxon>Arthropoda</taxon>
        <taxon>Chelicerata</taxon>
        <taxon>Arachnida</taxon>
        <taxon>Acari</taxon>
        <taxon>Parasitiformes</taxon>
        <taxon>Ixodida</taxon>
        <taxon>Ixodoidea</taxon>
        <taxon>Ixodidae</taxon>
        <taxon>Haemaphysalinae</taxon>
        <taxon>Haemaphysalis</taxon>
    </lineage>
</organism>
<dbReference type="EMBL" id="JABSTR010000004">
    <property type="protein sequence ID" value="KAH9367139.1"/>
    <property type="molecule type" value="Genomic_DNA"/>
</dbReference>
<dbReference type="InterPro" id="IPR000742">
    <property type="entry name" value="EGF"/>
</dbReference>
<dbReference type="OrthoDB" id="6474464at2759"/>
<dbReference type="Pfam" id="PF04724">
    <property type="entry name" value="Glyco_transf_17"/>
    <property type="match status" value="1"/>
</dbReference>
<dbReference type="GO" id="GO:0006044">
    <property type="term" value="P:N-acetylglucosamine metabolic process"/>
    <property type="evidence" value="ECO:0007669"/>
    <property type="project" value="TreeGrafter"/>
</dbReference>
<protein>
    <recommendedName>
        <fullName evidence="1 2">EGF-like domain-containing protein</fullName>
    </recommendedName>
</protein>
<dbReference type="GO" id="GO:0003830">
    <property type="term" value="F:beta-1,4-mannosylglycoprotein 4-beta-N-acetylglucosaminyltransferase activity"/>
    <property type="evidence" value="ECO:0007669"/>
    <property type="project" value="InterPro"/>
</dbReference>
<dbReference type="AlphaFoldDB" id="A0A9J6FWI6"/>
<dbReference type="PROSITE" id="PS01186">
    <property type="entry name" value="EGF_2"/>
    <property type="match status" value="1"/>
</dbReference>
<proteinExistence type="predicted"/>
<evidence type="ECO:0000259" key="1">
    <source>
        <dbReference type="PROSITE" id="PS00022"/>
    </source>
</evidence>
<dbReference type="PANTHER" id="PTHR12224">
    <property type="entry name" value="BETA-1,4-MANNOSYL-GLYCOPROTEIN BETA-1,4-N-ACETYLGLUCOSAMINYL-TRANSFERASE"/>
    <property type="match status" value="1"/>
</dbReference>
<dbReference type="GO" id="GO:0016020">
    <property type="term" value="C:membrane"/>
    <property type="evidence" value="ECO:0007669"/>
    <property type="project" value="InterPro"/>
</dbReference>